<evidence type="ECO:0000313" key="3">
    <source>
        <dbReference type="EMBL" id="HIS73464.1"/>
    </source>
</evidence>
<dbReference type="Gene3D" id="3.20.20.80">
    <property type="entry name" value="Glycosidases"/>
    <property type="match status" value="3"/>
</dbReference>
<dbReference type="InterPro" id="IPR013780">
    <property type="entry name" value="Glyco_hydro_b"/>
</dbReference>
<evidence type="ECO:0000313" key="4">
    <source>
        <dbReference type="Proteomes" id="UP000886865"/>
    </source>
</evidence>
<keyword evidence="1" id="KW-0732">Signal</keyword>
<dbReference type="Gene3D" id="2.60.40.1180">
    <property type="entry name" value="Golgi alpha-mannosidase II"/>
    <property type="match status" value="1"/>
</dbReference>
<dbReference type="GO" id="GO:0005975">
    <property type="term" value="P:carbohydrate metabolic process"/>
    <property type="evidence" value="ECO:0007669"/>
    <property type="project" value="InterPro"/>
</dbReference>
<dbReference type="AlphaFoldDB" id="A0A9D1JWI9"/>
<dbReference type="PANTHER" id="PTHR10357">
    <property type="entry name" value="ALPHA-AMYLASE FAMILY MEMBER"/>
    <property type="match status" value="1"/>
</dbReference>
<dbReference type="InterPro" id="IPR045857">
    <property type="entry name" value="O16G_dom_2"/>
</dbReference>
<comment type="caution">
    <text evidence="3">The sequence shown here is derived from an EMBL/GenBank/DDBJ whole genome shotgun (WGS) entry which is preliminary data.</text>
</comment>
<name>A0A9D1JWI9_9BACT</name>
<protein>
    <submittedName>
        <fullName evidence="3">Alpha-glucosidase C-terminal domain-containing protein</fullName>
    </submittedName>
</protein>
<dbReference type="PANTHER" id="PTHR10357:SF219">
    <property type="entry name" value="MALTOSE ALPHA-D-GLUCOSYLTRANSFERASE"/>
    <property type="match status" value="1"/>
</dbReference>
<dbReference type="InterPro" id="IPR032091">
    <property type="entry name" value="Malt_amylase-like_C"/>
</dbReference>
<dbReference type="EMBL" id="DVJQ01000002">
    <property type="protein sequence ID" value="HIS73464.1"/>
    <property type="molecule type" value="Genomic_DNA"/>
</dbReference>
<organism evidence="3 4">
    <name type="scientific">Candidatus Galligastranaerophilus intestinavium</name>
    <dbReference type="NCBI Taxonomy" id="2840836"/>
    <lineage>
        <taxon>Bacteria</taxon>
        <taxon>Candidatus Galligastranaerophilus</taxon>
    </lineage>
</organism>
<feature type="chain" id="PRO_5038934093" evidence="1">
    <location>
        <begin position="27"/>
        <end position="701"/>
    </location>
</feature>
<accession>A0A9D1JWI9</accession>
<dbReference type="Gene3D" id="3.90.400.10">
    <property type="entry name" value="Oligo-1,6-glucosidase, Domain 2"/>
    <property type="match status" value="1"/>
</dbReference>
<reference evidence="3" key="1">
    <citation type="submission" date="2020-10" db="EMBL/GenBank/DDBJ databases">
        <authorList>
            <person name="Gilroy R."/>
        </authorList>
    </citation>
    <scope>NUCLEOTIDE SEQUENCE</scope>
    <source>
        <strain evidence="3">CHK152-2871</strain>
    </source>
</reference>
<feature type="domain" description="Glycosyl hydrolase family 13 catalytic" evidence="2">
    <location>
        <begin position="129"/>
        <end position="605"/>
    </location>
</feature>
<dbReference type="SUPFAM" id="SSF51011">
    <property type="entry name" value="Glycosyl hydrolase domain"/>
    <property type="match status" value="1"/>
</dbReference>
<evidence type="ECO:0000256" key="1">
    <source>
        <dbReference type="SAM" id="SignalP"/>
    </source>
</evidence>
<sequence length="701" mass="81100">MFKKIFASMLLASFVNISFFSLSSQAAILKDGIKPANTPITKEITTSEKSVKFSDKILKRTVDDAIVPKKLETAMKNSIAHIYGRDSVDMVYANVYEIIKKSKDKRSIDLMREDLSRAADWYKDEVIYMFYPDQFGVGEDNKPNTFKDLIGMLDYLKDLGVTTIYIMPFADSPMNDSGFDVKNPKNVRKDLGGMPEFKEFAQAARAKGFKIKADLILNHFSDQHEWFKQAQAGDLDKLHYFIVREDMPEYKVYKDEKIGYVAEYKEKDGTITKRRLIFPEVSDNHWRKVTIQGKDYYLYHTFYPFQLDINWENPKVLYYVLETVAFWANLGVDIFRLDAIPYYTKEEGTTAENLPKTHEIIQLLSAFLQTIAPRSIIQAEACQQPKKILPYFGTERKVEHKILGETKEIQRTSEVQICYHFPYMPAIWASLVTADNKYFWDAYKQTPKIPDSAAWAMFLRVHDELTLEMVDPQIRELLYESLTPKGAAFRKGWGIAGRLANFLDNNPDRIAMAFSIMLSLPGVPIIYYGDEIGVQNNFANAKKSAKDREAKQKSQKDKVKMLSYFDSRDINRGPIKKSVFYNATKDSVSFNHRVYSRVKQLIKVRKQTPVLSHGTFVELKTETPEVFAYVREYKGERIVVINNLSNSRERAVVNFIDDNFGKKDKDVYFKDLLSGKMVRAKAQNKQITLRLKPYDALWLKL</sequence>
<evidence type="ECO:0000259" key="2">
    <source>
        <dbReference type="SMART" id="SM00642"/>
    </source>
</evidence>
<dbReference type="Pfam" id="PF00128">
    <property type="entry name" value="Alpha-amylase"/>
    <property type="match status" value="2"/>
</dbReference>
<proteinExistence type="predicted"/>
<reference evidence="3" key="2">
    <citation type="journal article" date="2021" name="PeerJ">
        <title>Extensive microbial diversity within the chicken gut microbiome revealed by metagenomics and culture.</title>
        <authorList>
            <person name="Gilroy R."/>
            <person name="Ravi A."/>
            <person name="Getino M."/>
            <person name="Pursley I."/>
            <person name="Horton D.L."/>
            <person name="Alikhan N.F."/>
            <person name="Baker D."/>
            <person name="Gharbi K."/>
            <person name="Hall N."/>
            <person name="Watson M."/>
            <person name="Adriaenssens E.M."/>
            <person name="Foster-Nyarko E."/>
            <person name="Jarju S."/>
            <person name="Secka A."/>
            <person name="Antonio M."/>
            <person name="Oren A."/>
            <person name="Chaudhuri R.R."/>
            <person name="La Ragione R."/>
            <person name="Hildebrand F."/>
            <person name="Pallen M.J."/>
        </authorList>
    </citation>
    <scope>NUCLEOTIDE SEQUENCE</scope>
    <source>
        <strain evidence="3">CHK152-2871</strain>
    </source>
</reference>
<gene>
    <name evidence="3" type="ORF">IAA86_00405</name>
</gene>
<dbReference type="Proteomes" id="UP000886865">
    <property type="component" value="Unassembled WGS sequence"/>
</dbReference>
<dbReference type="Pfam" id="PF16657">
    <property type="entry name" value="Malt_amylase_C"/>
    <property type="match status" value="1"/>
</dbReference>
<dbReference type="InterPro" id="IPR006047">
    <property type="entry name" value="GH13_cat_dom"/>
</dbReference>
<dbReference type="SMART" id="SM00642">
    <property type="entry name" value="Aamy"/>
    <property type="match status" value="1"/>
</dbReference>
<feature type="signal peptide" evidence="1">
    <location>
        <begin position="1"/>
        <end position="26"/>
    </location>
</feature>
<dbReference type="SUPFAM" id="SSF51445">
    <property type="entry name" value="(Trans)glycosidases"/>
    <property type="match status" value="1"/>
</dbReference>
<dbReference type="InterPro" id="IPR017853">
    <property type="entry name" value="GH"/>
</dbReference>